<dbReference type="PATRIC" id="fig|1279460.3.peg.4030"/>
<sequence length="37" mass="4414">MVVRQFVFETQLSTTLFQTQRLASMVAQQFAFWVRAF</sequence>
<dbReference type="EMBL" id="CP012603">
    <property type="protein sequence ID" value="ALE41083.1"/>
    <property type="molecule type" value="Genomic_DNA"/>
</dbReference>
<accession>A0A0M4MWZ0</accession>
<reference evidence="1 2" key="1">
    <citation type="journal article" date="2015" name="Genome Announc.">
        <title>Whole-Genome Sequence of Leptospira interrogans Serovar Hardjo Subtype Hardjoprajitno Strain Norma, Isolated from Cattle in a Leptospirosis Outbreak in Brazil.</title>
        <authorList>
            <person name="Cosate M.R."/>
            <person name="Soares S.C."/>
            <person name="Mendes T.A."/>
            <person name="Raittz R.T."/>
            <person name="Moreira E.C."/>
            <person name="Leite R."/>
            <person name="Fernandes G.R."/>
            <person name="Haddad J.P."/>
            <person name="Ortega J.M."/>
        </authorList>
    </citation>
    <scope>NUCLEOTIDE SEQUENCE [LARGE SCALE GENOMIC DNA]</scope>
    <source>
        <strain evidence="1 2">Norma</strain>
    </source>
</reference>
<dbReference type="Proteomes" id="UP000056502">
    <property type="component" value="Chromosome I"/>
</dbReference>
<organism evidence="1">
    <name type="scientific">Leptospira interrogans serovar Hardjo str. Norma</name>
    <dbReference type="NCBI Taxonomy" id="1279460"/>
    <lineage>
        <taxon>Bacteria</taxon>
        <taxon>Pseudomonadati</taxon>
        <taxon>Spirochaetota</taxon>
        <taxon>Spirochaetia</taxon>
        <taxon>Leptospirales</taxon>
        <taxon>Leptospiraceae</taxon>
        <taxon>Leptospira</taxon>
    </lineage>
</organism>
<name>A0A0M4MWZ0_LEPIR</name>
<protein>
    <submittedName>
        <fullName evidence="1">Uncharacterized protein</fullName>
    </submittedName>
</protein>
<proteinExistence type="predicted"/>
<evidence type="ECO:0000313" key="2">
    <source>
        <dbReference type="Proteomes" id="UP000056502"/>
    </source>
</evidence>
<evidence type="ECO:0000313" key="1">
    <source>
        <dbReference type="EMBL" id="ALE41083.1"/>
    </source>
</evidence>
<gene>
    <name evidence="1" type="ORF">G436_3941</name>
</gene>
<dbReference type="AlphaFoldDB" id="A0A0M4MWZ0"/>